<evidence type="ECO:0000313" key="10">
    <source>
        <dbReference type="EMBL" id="BAS27506.1"/>
    </source>
</evidence>
<proteinExistence type="inferred from homology"/>
<dbReference type="InterPro" id="IPR001444">
    <property type="entry name" value="Flag_bb_rod_N"/>
</dbReference>
<dbReference type="InterPro" id="IPR037058">
    <property type="entry name" value="Falgellar_hook_FlgE_sf"/>
</dbReference>
<evidence type="ECO:0000256" key="4">
    <source>
        <dbReference type="ARBA" id="ARBA00023143"/>
    </source>
</evidence>
<dbReference type="GO" id="GO:0009425">
    <property type="term" value="C:bacterial-type flagellum basal body"/>
    <property type="evidence" value="ECO:0007669"/>
    <property type="project" value="UniProtKB-SubCell"/>
</dbReference>
<comment type="similarity">
    <text evidence="2 5">Belongs to the flagella basal body rod proteins family.</text>
</comment>
<protein>
    <recommendedName>
        <fullName evidence="3 5">Flagellar hook protein FlgE</fullName>
    </recommendedName>
</protein>
<feature type="domain" description="Flagellar basal-body/hook protein C-terminal" evidence="7">
    <location>
        <begin position="363"/>
        <end position="405"/>
    </location>
</feature>
<dbReference type="Pfam" id="PF00460">
    <property type="entry name" value="Flg_bb_rod"/>
    <property type="match status" value="1"/>
</dbReference>
<gene>
    <name evidence="10" type="ORF">LIP_1660</name>
</gene>
<dbReference type="InterPro" id="IPR020013">
    <property type="entry name" value="Flagellar_FlgE/F/G"/>
</dbReference>
<evidence type="ECO:0000256" key="2">
    <source>
        <dbReference type="ARBA" id="ARBA00009677"/>
    </source>
</evidence>
<comment type="subcellular location">
    <subcellularLocation>
        <location evidence="1 5">Bacterial flagellum basal body</location>
    </subcellularLocation>
</comment>
<dbReference type="Pfam" id="PF06429">
    <property type="entry name" value="Flg_bbr_C"/>
    <property type="match status" value="1"/>
</dbReference>
<dbReference type="InterPro" id="IPR053967">
    <property type="entry name" value="LlgE_F_G-like_D1"/>
</dbReference>
<accession>A0A0K2SK64</accession>
<dbReference type="NCBIfam" id="TIGR03506">
    <property type="entry name" value="FlgEFG_subfam"/>
    <property type="match status" value="1"/>
</dbReference>
<dbReference type="PANTHER" id="PTHR30435">
    <property type="entry name" value="FLAGELLAR PROTEIN"/>
    <property type="match status" value="1"/>
</dbReference>
<evidence type="ECO:0000259" key="8">
    <source>
        <dbReference type="Pfam" id="PF07559"/>
    </source>
</evidence>
<evidence type="ECO:0000256" key="3">
    <source>
        <dbReference type="ARBA" id="ARBA00019015"/>
    </source>
</evidence>
<dbReference type="OrthoDB" id="9804559at2"/>
<keyword evidence="11" id="KW-1185">Reference proteome</keyword>
<dbReference type="GO" id="GO:0071978">
    <property type="term" value="P:bacterial-type flagellum-dependent swarming motility"/>
    <property type="evidence" value="ECO:0007669"/>
    <property type="project" value="TreeGrafter"/>
</dbReference>
<organism evidence="10 11">
    <name type="scientific">Limnochorda pilosa</name>
    <dbReference type="NCBI Taxonomy" id="1555112"/>
    <lineage>
        <taxon>Bacteria</taxon>
        <taxon>Bacillati</taxon>
        <taxon>Bacillota</taxon>
        <taxon>Limnochordia</taxon>
        <taxon>Limnochordales</taxon>
        <taxon>Limnochordaceae</taxon>
        <taxon>Limnochorda</taxon>
    </lineage>
</organism>
<dbReference type="InterPro" id="IPR010930">
    <property type="entry name" value="Flg_bb/hook_C_dom"/>
</dbReference>
<evidence type="ECO:0000313" key="11">
    <source>
        <dbReference type="Proteomes" id="UP000065807"/>
    </source>
</evidence>
<evidence type="ECO:0000259" key="9">
    <source>
        <dbReference type="Pfam" id="PF22692"/>
    </source>
</evidence>
<dbReference type="GO" id="GO:0005829">
    <property type="term" value="C:cytosol"/>
    <property type="evidence" value="ECO:0007669"/>
    <property type="project" value="TreeGrafter"/>
</dbReference>
<dbReference type="AlphaFoldDB" id="A0A0K2SK64"/>
<feature type="domain" description="Flagellar hook protein FlgE/F/G-like D1" evidence="9">
    <location>
        <begin position="95"/>
        <end position="147"/>
    </location>
</feature>
<dbReference type="RefSeq" id="WP_068136457.1">
    <property type="nucleotide sequence ID" value="NZ_AP014924.1"/>
</dbReference>
<evidence type="ECO:0000256" key="1">
    <source>
        <dbReference type="ARBA" id="ARBA00004117"/>
    </source>
</evidence>
<reference evidence="11" key="2">
    <citation type="journal article" date="2016" name="Int. J. Syst. Evol. Microbiol.">
        <title>Complete genome sequence and cell structure of Limnochorda pilosa, a Gram-negative spore-former within the phylum Firmicutes.</title>
        <authorList>
            <person name="Watanabe M."/>
            <person name="Kojima H."/>
            <person name="Fukui M."/>
        </authorList>
    </citation>
    <scope>NUCLEOTIDE SEQUENCE [LARGE SCALE GENOMIC DNA]</scope>
    <source>
        <strain evidence="11">HC45</strain>
    </source>
</reference>
<dbReference type="EMBL" id="AP014924">
    <property type="protein sequence ID" value="BAS27506.1"/>
    <property type="molecule type" value="Genomic_DNA"/>
</dbReference>
<comment type="function">
    <text evidence="5">A flexible structure which links the flagellar filament to the drive apparatus in the basal body.</text>
</comment>
<feature type="domain" description="Flagellar basal body rod protein N-terminal" evidence="6">
    <location>
        <begin position="8"/>
        <end position="35"/>
    </location>
</feature>
<dbReference type="InterPro" id="IPR011491">
    <property type="entry name" value="FlgE_D2"/>
</dbReference>
<name>A0A0K2SK64_LIMPI</name>
<dbReference type="GO" id="GO:0009424">
    <property type="term" value="C:bacterial-type flagellum hook"/>
    <property type="evidence" value="ECO:0007669"/>
    <property type="project" value="TreeGrafter"/>
</dbReference>
<dbReference type="Pfam" id="PF07559">
    <property type="entry name" value="FlgE_D2"/>
    <property type="match status" value="1"/>
</dbReference>
<evidence type="ECO:0000259" key="7">
    <source>
        <dbReference type="Pfam" id="PF06429"/>
    </source>
</evidence>
<keyword evidence="4 5" id="KW-0975">Bacterial flagellum</keyword>
<dbReference type="KEGG" id="lpil:LIP_1660"/>
<dbReference type="STRING" id="1555112.LIP_1660"/>
<evidence type="ECO:0000259" key="6">
    <source>
        <dbReference type="Pfam" id="PF00460"/>
    </source>
</evidence>
<dbReference type="PATRIC" id="fig|1555112.3.peg.1693"/>
<dbReference type="PANTHER" id="PTHR30435:SF1">
    <property type="entry name" value="FLAGELLAR HOOK PROTEIN FLGE"/>
    <property type="match status" value="1"/>
</dbReference>
<feature type="domain" description="Flagellar hook protein FlgE D2" evidence="8">
    <location>
        <begin position="190"/>
        <end position="287"/>
    </location>
</feature>
<evidence type="ECO:0000256" key="5">
    <source>
        <dbReference type="RuleBase" id="RU362116"/>
    </source>
</evidence>
<sequence length="407" mass="42907">MMQSLFAGVSGLRSHQRRMDVIGNNVANVNTIGFKAARTTFQDVLYNTLRGAGAPQSNRGGTNPMQVGLGVQVASIDTVFTPGNPQSTGVDTDLMIQGDGLFVVSDGQRTFYTRAGNFFPDSDGTLVTPGGYKVLGWRADALGNIDVFQPIGPLKIEKGSVIQATATSNTVITGNIEAGGGPTRTPDKIIYDSLGFEHDFHLRFTPGAASGDWTVDVFIDDPGEVSPVSSTAVTFSATGTLTPGTTFTAGPYDPVNGANPLNLTIDLSALTQFADETTAKIASQDGFPSGTLERFAFDSNGIITGYYSNGLRRSLGQVAMALFTNPGGLERQGESLFAESPNSGTADIGAANSGGRGAILPSTLEMSNVELAQEFTDMILTQRGYQANSRVITTSDEMLQELVNLKR</sequence>
<dbReference type="Proteomes" id="UP000065807">
    <property type="component" value="Chromosome"/>
</dbReference>
<dbReference type="InterPro" id="IPR037925">
    <property type="entry name" value="FlgE/F/G-like"/>
</dbReference>
<dbReference type="SUPFAM" id="SSF117143">
    <property type="entry name" value="Flagellar hook protein flgE"/>
    <property type="match status" value="1"/>
</dbReference>
<dbReference type="Gene3D" id="2.60.98.20">
    <property type="entry name" value="Flagellar hook protein FlgE"/>
    <property type="match status" value="1"/>
</dbReference>
<reference evidence="11" key="1">
    <citation type="submission" date="2015-07" db="EMBL/GenBank/DDBJ databases">
        <title>Complete genome sequence and phylogenetic analysis of Limnochorda pilosa.</title>
        <authorList>
            <person name="Watanabe M."/>
            <person name="Kojima H."/>
            <person name="Fukui M."/>
        </authorList>
    </citation>
    <scope>NUCLEOTIDE SEQUENCE [LARGE SCALE GENOMIC DNA]</scope>
    <source>
        <strain evidence="11">HC45</strain>
    </source>
</reference>
<dbReference type="Pfam" id="PF22692">
    <property type="entry name" value="LlgE_F_G_D1"/>
    <property type="match status" value="1"/>
</dbReference>